<dbReference type="OrthoDB" id="2530521at2759"/>
<dbReference type="EMBL" id="CP051143">
    <property type="protein sequence ID" value="QIX01523.1"/>
    <property type="molecule type" value="Genomic_DNA"/>
</dbReference>
<evidence type="ECO:0000313" key="3">
    <source>
        <dbReference type="Proteomes" id="UP000503462"/>
    </source>
</evidence>
<feature type="compositionally biased region" description="Low complexity" evidence="1">
    <location>
        <begin position="160"/>
        <end position="170"/>
    </location>
</feature>
<feature type="compositionally biased region" description="Low complexity" evidence="1">
    <location>
        <begin position="103"/>
        <end position="135"/>
    </location>
</feature>
<accession>A0A6H0Y3E1</accession>
<organism evidence="2 3">
    <name type="scientific">Peltaster fructicola</name>
    <dbReference type="NCBI Taxonomy" id="286661"/>
    <lineage>
        <taxon>Eukaryota</taxon>
        <taxon>Fungi</taxon>
        <taxon>Dikarya</taxon>
        <taxon>Ascomycota</taxon>
        <taxon>Pezizomycotina</taxon>
        <taxon>Dothideomycetes</taxon>
        <taxon>Dothideomycetes incertae sedis</taxon>
        <taxon>Peltaster</taxon>
    </lineage>
</organism>
<dbReference type="Proteomes" id="UP000503462">
    <property type="component" value="Chromosome 5"/>
</dbReference>
<feature type="compositionally biased region" description="Basic and acidic residues" evidence="1">
    <location>
        <begin position="67"/>
        <end position="78"/>
    </location>
</feature>
<evidence type="ECO:0000256" key="1">
    <source>
        <dbReference type="SAM" id="MobiDB-lite"/>
    </source>
</evidence>
<feature type="compositionally biased region" description="Low complexity" evidence="1">
    <location>
        <begin position="178"/>
        <end position="193"/>
    </location>
</feature>
<protein>
    <submittedName>
        <fullName evidence="2">Uncharacterized protein</fullName>
    </submittedName>
</protein>
<proteinExistence type="predicted"/>
<gene>
    <name evidence="2" type="ORF">AMS68_007040</name>
</gene>
<feature type="compositionally biased region" description="Polar residues" evidence="1">
    <location>
        <begin position="79"/>
        <end position="102"/>
    </location>
</feature>
<evidence type="ECO:0000313" key="2">
    <source>
        <dbReference type="EMBL" id="QIX01523.1"/>
    </source>
</evidence>
<feature type="compositionally biased region" description="Gly residues" evidence="1">
    <location>
        <begin position="247"/>
        <end position="289"/>
    </location>
</feature>
<reference evidence="2 3" key="1">
    <citation type="journal article" date="2016" name="Sci. Rep.">
        <title>Peltaster fructicola genome reveals evolution from an invasive phytopathogen to an ectophytic parasite.</title>
        <authorList>
            <person name="Xu C."/>
            <person name="Chen H."/>
            <person name="Gleason M.L."/>
            <person name="Xu J.R."/>
            <person name="Liu H."/>
            <person name="Zhang R."/>
            <person name="Sun G."/>
        </authorList>
    </citation>
    <scope>NUCLEOTIDE SEQUENCE [LARGE SCALE GENOMIC DNA]</scope>
    <source>
        <strain evidence="2 3">LNHT1506</strain>
    </source>
</reference>
<dbReference type="AlphaFoldDB" id="A0A6H0Y3E1"/>
<feature type="compositionally biased region" description="Gly residues" evidence="1">
    <location>
        <begin position="143"/>
        <end position="154"/>
    </location>
</feature>
<feature type="region of interest" description="Disordered" evidence="1">
    <location>
        <begin position="244"/>
        <end position="289"/>
    </location>
</feature>
<name>A0A6H0Y3E1_9PEZI</name>
<sequence length="289" mass="28656">MEGHLERSIQGMVLRECAYKAVNLGEAYCSCLGFRGAPVGDAPPAYDHSSSRPTGPEKGGAVESDEAIARRLQAEENQRAQGAGSTTADRGQADSYYNNSAPYSQSGSTGQAYGQSGSSGQVYGQQTSPQTTSPQDGKKGLLGKVGGLLGGKLGGSRPPQQAYGQQSYGHQGYGQQGYGQYPPQQGYGGYPPQQGYGGYAAPAAAPPRRSGLGGMGALGGAGLGVGAGLLGGVLLGEAMEDHHGGDDGNYGDDGGNYGGDGGYGGGDGGGFGGDDGGGFDGGDGGGGDF</sequence>
<feature type="region of interest" description="Disordered" evidence="1">
    <location>
        <begin position="44"/>
        <end position="193"/>
    </location>
</feature>
<keyword evidence="3" id="KW-1185">Reference proteome</keyword>